<dbReference type="Proteomes" id="UP000316079">
    <property type="component" value="Unassembled WGS sequence"/>
</dbReference>
<evidence type="ECO:0000256" key="1">
    <source>
        <dbReference type="SAM" id="MobiDB-lite"/>
    </source>
</evidence>
<dbReference type="AlphaFoldDB" id="A0A553NKS4"/>
<name>A0A553NKS4_9TELE</name>
<sequence>MEKRCIYFGEMSSDFIIYVQPFVVIHSVVSEKHIPVYSFFSVSCSFLFTVTVFDCMLHKQNRTNVLFKSQRSCGPSKLCSHALGFVPLVCDRVPILHLLEESSGARDSFKKSQWLSEINLTWIEKNQIFEADKLLTTPVCLSDPGQAAHSNSSAEAPFDPPPAQDQACSRWRLASTRIQSCFSSGSACNSCCRKHALEVGVEDGGVRLCDGVGVELGVEIGVSVKVGVGAGVDRAGEVGTGGDIDAGLQENGRSKLVSPTSHPVGTYSCEEMIQQRFIKHTASNVQRRSVFKCRHNST</sequence>
<comment type="caution">
    <text evidence="2">The sequence shown here is derived from an EMBL/GenBank/DDBJ whole genome shotgun (WGS) entry which is preliminary data.</text>
</comment>
<accession>A0A553NKS4</accession>
<feature type="region of interest" description="Disordered" evidence="1">
    <location>
        <begin position="242"/>
        <end position="262"/>
    </location>
</feature>
<gene>
    <name evidence="2" type="ORF">DNTS_014112</name>
</gene>
<organism evidence="2 3">
    <name type="scientific">Danionella cerebrum</name>
    <dbReference type="NCBI Taxonomy" id="2873325"/>
    <lineage>
        <taxon>Eukaryota</taxon>
        <taxon>Metazoa</taxon>
        <taxon>Chordata</taxon>
        <taxon>Craniata</taxon>
        <taxon>Vertebrata</taxon>
        <taxon>Euteleostomi</taxon>
        <taxon>Actinopterygii</taxon>
        <taxon>Neopterygii</taxon>
        <taxon>Teleostei</taxon>
        <taxon>Ostariophysi</taxon>
        <taxon>Cypriniformes</taxon>
        <taxon>Danionidae</taxon>
        <taxon>Danioninae</taxon>
        <taxon>Danionella</taxon>
    </lineage>
</organism>
<dbReference type="OrthoDB" id="2125658at2759"/>
<feature type="non-terminal residue" evidence="2">
    <location>
        <position position="298"/>
    </location>
</feature>
<evidence type="ECO:0000313" key="3">
    <source>
        <dbReference type="Proteomes" id="UP000316079"/>
    </source>
</evidence>
<keyword evidence="3" id="KW-1185">Reference proteome</keyword>
<protein>
    <submittedName>
        <fullName evidence="2">Uncharacterized protein</fullName>
    </submittedName>
</protein>
<evidence type="ECO:0000313" key="2">
    <source>
        <dbReference type="EMBL" id="TRY66028.1"/>
    </source>
</evidence>
<dbReference type="EMBL" id="SRMA01026875">
    <property type="protein sequence ID" value="TRY66028.1"/>
    <property type="molecule type" value="Genomic_DNA"/>
</dbReference>
<proteinExistence type="predicted"/>
<reference evidence="2 3" key="1">
    <citation type="journal article" date="2019" name="Sci. Data">
        <title>Hybrid genome assembly and annotation of Danionella translucida.</title>
        <authorList>
            <person name="Kadobianskyi M."/>
            <person name="Schulze L."/>
            <person name="Schuelke M."/>
            <person name="Judkewitz B."/>
        </authorList>
    </citation>
    <scope>NUCLEOTIDE SEQUENCE [LARGE SCALE GENOMIC DNA]</scope>
    <source>
        <strain evidence="2 3">Bolton</strain>
    </source>
</reference>